<organism evidence="3 4">
    <name type="scientific">Amycolatopsis minnesotensis</name>
    <dbReference type="NCBI Taxonomy" id="337894"/>
    <lineage>
        <taxon>Bacteria</taxon>
        <taxon>Bacillati</taxon>
        <taxon>Actinomycetota</taxon>
        <taxon>Actinomycetes</taxon>
        <taxon>Pseudonocardiales</taxon>
        <taxon>Pseudonocardiaceae</taxon>
        <taxon>Amycolatopsis</taxon>
    </lineage>
</organism>
<sequence length="273" mass="29898">MARGIRSMCVVALLVAAMTSAPPASAVQADACDQSDGYRFNSVDGTKLGPAGNWRPGECIEVVDVVEGWYRRDALYQWQTVWVLDLNKEYKYFYKDKSGFWVDGDHFQRNKPLHPPAPPPKPPVVKGTVVANPAVTDKDGNTSVVWTLTNEGENPADSVYGIFDYDINALAPEGAVNSACGPDDEPIDDEVPDIYNAVCFAPGQLDPGQTVTITLKVRVLNCDNAGVQPMFVAQYFDTQRRRIYDVHQQPAVGFTCPPKEATAITSPRTSSRP</sequence>
<evidence type="ECO:0000313" key="3">
    <source>
        <dbReference type="EMBL" id="GAA1939722.1"/>
    </source>
</evidence>
<name>A0ABN2PZY5_9PSEU</name>
<dbReference type="Proteomes" id="UP001501116">
    <property type="component" value="Unassembled WGS sequence"/>
</dbReference>
<dbReference type="InterPro" id="IPR002126">
    <property type="entry name" value="Cadherin-like_dom"/>
</dbReference>
<accession>A0ABN2PZY5</accession>
<dbReference type="EMBL" id="BAAANN010000001">
    <property type="protein sequence ID" value="GAA1939722.1"/>
    <property type="molecule type" value="Genomic_DNA"/>
</dbReference>
<keyword evidence="4" id="KW-1185">Reference proteome</keyword>
<feature type="chain" id="PRO_5047123161" description="Cadherin domain-containing protein" evidence="1">
    <location>
        <begin position="27"/>
        <end position="273"/>
    </location>
</feature>
<comment type="caution">
    <text evidence="3">The sequence shown here is derived from an EMBL/GenBank/DDBJ whole genome shotgun (WGS) entry which is preliminary data.</text>
</comment>
<feature type="signal peptide" evidence="1">
    <location>
        <begin position="1"/>
        <end position="26"/>
    </location>
</feature>
<evidence type="ECO:0000259" key="2">
    <source>
        <dbReference type="PROSITE" id="PS50268"/>
    </source>
</evidence>
<keyword evidence="1" id="KW-0732">Signal</keyword>
<protein>
    <recommendedName>
        <fullName evidence="2">Cadherin domain-containing protein</fullName>
    </recommendedName>
</protein>
<gene>
    <name evidence="3" type="ORF">GCM10009754_03560</name>
</gene>
<proteinExistence type="predicted"/>
<reference evidence="3 4" key="1">
    <citation type="journal article" date="2019" name="Int. J. Syst. Evol. Microbiol.">
        <title>The Global Catalogue of Microorganisms (GCM) 10K type strain sequencing project: providing services to taxonomists for standard genome sequencing and annotation.</title>
        <authorList>
            <consortium name="The Broad Institute Genomics Platform"/>
            <consortium name="The Broad Institute Genome Sequencing Center for Infectious Disease"/>
            <person name="Wu L."/>
            <person name="Ma J."/>
        </authorList>
    </citation>
    <scope>NUCLEOTIDE SEQUENCE [LARGE SCALE GENOMIC DNA]</scope>
    <source>
        <strain evidence="3 4">JCM 14545</strain>
    </source>
</reference>
<dbReference type="RefSeq" id="WP_344412583.1">
    <property type="nucleotide sequence ID" value="NZ_BAAANN010000001.1"/>
</dbReference>
<feature type="domain" description="Cadherin" evidence="2">
    <location>
        <begin position="127"/>
        <end position="231"/>
    </location>
</feature>
<evidence type="ECO:0000313" key="4">
    <source>
        <dbReference type="Proteomes" id="UP001501116"/>
    </source>
</evidence>
<evidence type="ECO:0000256" key="1">
    <source>
        <dbReference type="SAM" id="SignalP"/>
    </source>
</evidence>
<dbReference type="PROSITE" id="PS50268">
    <property type="entry name" value="CADHERIN_2"/>
    <property type="match status" value="1"/>
</dbReference>